<dbReference type="Proteomes" id="UP001153269">
    <property type="component" value="Unassembled WGS sequence"/>
</dbReference>
<keyword evidence="3" id="KW-1185">Reference proteome</keyword>
<feature type="compositionally biased region" description="Basic and acidic residues" evidence="1">
    <location>
        <begin position="36"/>
        <end position="56"/>
    </location>
</feature>
<proteinExistence type="predicted"/>
<sequence length="169" mass="18947">MLQSWSLEPGCLLDSVLRVSVSEGREQSGNRGLSHVTHEEGAGEMKHEEQTSENTRRQLPRVSSEPDVLRATLQKNLGSRTFGGHHSSSRVGSDKKRELRPRLMVSFKILLRPEIAWHLPSTLCLSGLRCDDEEGETKRTDAGGSLPHVSTFVFLQQPESHETREGNFF</sequence>
<accession>A0A9N7UHN7</accession>
<feature type="region of interest" description="Disordered" evidence="1">
    <location>
        <begin position="24"/>
        <end position="96"/>
    </location>
</feature>
<organism evidence="2 3">
    <name type="scientific">Pleuronectes platessa</name>
    <name type="common">European plaice</name>
    <dbReference type="NCBI Taxonomy" id="8262"/>
    <lineage>
        <taxon>Eukaryota</taxon>
        <taxon>Metazoa</taxon>
        <taxon>Chordata</taxon>
        <taxon>Craniata</taxon>
        <taxon>Vertebrata</taxon>
        <taxon>Euteleostomi</taxon>
        <taxon>Actinopterygii</taxon>
        <taxon>Neopterygii</taxon>
        <taxon>Teleostei</taxon>
        <taxon>Neoteleostei</taxon>
        <taxon>Acanthomorphata</taxon>
        <taxon>Carangaria</taxon>
        <taxon>Pleuronectiformes</taxon>
        <taxon>Pleuronectoidei</taxon>
        <taxon>Pleuronectidae</taxon>
        <taxon>Pleuronectes</taxon>
    </lineage>
</organism>
<evidence type="ECO:0000256" key="1">
    <source>
        <dbReference type="SAM" id="MobiDB-lite"/>
    </source>
</evidence>
<gene>
    <name evidence="2" type="ORF">PLEPLA_LOCUS18436</name>
</gene>
<dbReference type="EMBL" id="CADEAL010001233">
    <property type="protein sequence ID" value="CAB1430454.1"/>
    <property type="molecule type" value="Genomic_DNA"/>
</dbReference>
<protein>
    <submittedName>
        <fullName evidence="2">Uncharacterized protein</fullName>
    </submittedName>
</protein>
<evidence type="ECO:0000313" key="3">
    <source>
        <dbReference type="Proteomes" id="UP001153269"/>
    </source>
</evidence>
<name>A0A9N7UHN7_PLEPL</name>
<dbReference type="AlphaFoldDB" id="A0A9N7UHN7"/>
<evidence type="ECO:0000313" key="2">
    <source>
        <dbReference type="EMBL" id="CAB1430454.1"/>
    </source>
</evidence>
<comment type="caution">
    <text evidence="2">The sequence shown here is derived from an EMBL/GenBank/DDBJ whole genome shotgun (WGS) entry which is preliminary data.</text>
</comment>
<reference evidence="2" key="1">
    <citation type="submission" date="2020-03" db="EMBL/GenBank/DDBJ databases">
        <authorList>
            <person name="Weist P."/>
        </authorList>
    </citation>
    <scope>NUCLEOTIDE SEQUENCE</scope>
</reference>